<evidence type="ECO:0000313" key="10">
    <source>
        <dbReference type="Proteomes" id="UP000095280"/>
    </source>
</evidence>
<accession>A0A1I8FJR0</accession>
<feature type="transmembrane region" description="Helical" evidence="8">
    <location>
        <begin position="619"/>
        <end position="643"/>
    </location>
</feature>
<dbReference type="AlphaFoldDB" id="A0A1I8FJR0"/>
<dbReference type="PANTHER" id="PTHR11629:SF63">
    <property type="entry name" value="V-TYPE PROTON ATPASE SUBUNIT A"/>
    <property type="match status" value="1"/>
</dbReference>
<sequence length="799" mass="86112">MPFVSQPDYLEATQLLAKKTEDFWTAKNRVLIPCEGPGTTGTLSQGKAIGWPRCRPGSVGAAEAGSQSLGISYASSYLMAALNLTGAAMDGAGAADVGCFSWAPRSAALSTAAEGDAAEVRRLQANAGDANDRLNASLEWLTNLSESTELDGLRARVYKAHGELRDLSRSSAIVGVQLALRLPLPARGGGRDEPGGGAAGRGGKVQGHAERRRLREGRAPAAAVSPGYPRCRRQRQHGGGSKKTGRAATFLANMARAALLEIDNSTRLRLDAINNSATGGGQAAVADKVRRRSLQINELNSGALQFRQPKFSTEADAMVTELGETADSAQGPVCRSCSSANSSPSEAGGHPGQAGGPGGQQEEIRGRLRGHQEEKGEGEHRPAGSTMTSVNRLGFRAARKLTGSLRASPVIPQILGRECCFGSGLPAFERIALARLAGATSSSSRPTLTWPLEDPASGDEVLKAVFIVFFQGDQLKEPREEDLRGLQAPSLTSTPCSTQPRVDHRRRLAHGRPPRYLRLWFIKVGKIKAPSNHTLKTCSTLRPQQVPHWRGLVRCAFDESGQNSPGSAQRHRAGRSCGAAILNRMTTRGQAPPTYFRVKQADTVGFQKHHRRSEPPAPFAVITFPFLFAVMYGDFGHGALMFLRRCGMWMLRERGSWRPPRKASRSGHLLQRPRYIILTDGPVQATKIRQRTAHVIFTTATSLCRSVLLLAASTSSCVALDAAYQSRCVRARHKNEQHAAPSCAPARRAPLRLTSRESSCTQTMRTRSRVLPGLACSKHGSYLRLWALSLPHAQLSEVL</sequence>
<evidence type="ECO:0000256" key="9">
    <source>
        <dbReference type="SAM" id="MobiDB-lite"/>
    </source>
</evidence>
<keyword evidence="4 8" id="KW-0812">Transmembrane</keyword>
<dbReference type="GO" id="GO:0016471">
    <property type="term" value="C:vacuolar proton-transporting V-type ATPase complex"/>
    <property type="evidence" value="ECO:0007669"/>
    <property type="project" value="TreeGrafter"/>
</dbReference>
<dbReference type="GO" id="GO:0051117">
    <property type="term" value="F:ATPase binding"/>
    <property type="evidence" value="ECO:0007669"/>
    <property type="project" value="TreeGrafter"/>
</dbReference>
<evidence type="ECO:0000256" key="2">
    <source>
        <dbReference type="ARBA" id="ARBA00009904"/>
    </source>
</evidence>
<proteinExistence type="inferred from homology"/>
<feature type="compositionally biased region" description="Basic and acidic residues" evidence="9">
    <location>
        <begin position="362"/>
        <end position="382"/>
    </location>
</feature>
<name>A0A1I8FJR0_9PLAT</name>
<feature type="region of interest" description="Disordered" evidence="9">
    <location>
        <begin position="184"/>
        <end position="247"/>
    </location>
</feature>
<comment type="similarity">
    <text evidence="2 8">Belongs to the V-ATPase 116 kDa subunit family.</text>
</comment>
<dbReference type="PANTHER" id="PTHR11629">
    <property type="entry name" value="VACUOLAR PROTON ATPASES"/>
    <property type="match status" value="1"/>
</dbReference>
<organism evidence="10 11">
    <name type="scientific">Macrostomum lignano</name>
    <dbReference type="NCBI Taxonomy" id="282301"/>
    <lineage>
        <taxon>Eukaryota</taxon>
        <taxon>Metazoa</taxon>
        <taxon>Spiralia</taxon>
        <taxon>Lophotrochozoa</taxon>
        <taxon>Platyhelminthes</taxon>
        <taxon>Rhabditophora</taxon>
        <taxon>Macrostomorpha</taxon>
        <taxon>Macrostomida</taxon>
        <taxon>Macrostomidae</taxon>
        <taxon>Macrostomum</taxon>
    </lineage>
</organism>
<comment type="caution">
    <text evidence="8">Lacks conserved residue(s) required for the propagation of feature annotation.</text>
</comment>
<keyword evidence="7 8" id="KW-0472">Membrane</keyword>
<evidence type="ECO:0000256" key="4">
    <source>
        <dbReference type="ARBA" id="ARBA00022692"/>
    </source>
</evidence>
<dbReference type="GO" id="GO:0005886">
    <property type="term" value="C:plasma membrane"/>
    <property type="evidence" value="ECO:0007669"/>
    <property type="project" value="TreeGrafter"/>
</dbReference>
<evidence type="ECO:0000256" key="7">
    <source>
        <dbReference type="ARBA" id="ARBA00023136"/>
    </source>
</evidence>
<comment type="subcellular location">
    <subcellularLocation>
        <location evidence="1">Membrane</location>
        <topology evidence="1">Multi-pass membrane protein</topology>
    </subcellularLocation>
</comment>
<feature type="region of interest" description="Disordered" evidence="9">
    <location>
        <begin position="324"/>
        <end position="387"/>
    </location>
</feature>
<protein>
    <recommendedName>
        <fullName evidence="8">V-type proton ATPase subunit a</fullName>
    </recommendedName>
</protein>
<dbReference type="GO" id="GO:0033179">
    <property type="term" value="C:proton-transporting V-type ATPase, V0 domain"/>
    <property type="evidence" value="ECO:0007669"/>
    <property type="project" value="InterPro"/>
</dbReference>
<keyword evidence="5 8" id="KW-1133">Transmembrane helix</keyword>
<feature type="region of interest" description="Disordered" evidence="9">
    <location>
        <begin position="479"/>
        <end position="503"/>
    </location>
</feature>
<dbReference type="GO" id="GO:0007035">
    <property type="term" value="P:vacuolar acidification"/>
    <property type="evidence" value="ECO:0007669"/>
    <property type="project" value="TreeGrafter"/>
</dbReference>
<evidence type="ECO:0000256" key="3">
    <source>
        <dbReference type="ARBA" id="ARBA00022448"/>
    </source>
</evidence>
<feature type="compositionally biased region" description="Gly residues" evidence="9">
    <location>
        <begin position="349"/>
        <end position="359"/>
    </location>
</feature>
<comment type="function">
    <text evidence="8">Essential component of the vacuolar proton pump (V-ATPase), a multimeric enzyme that catalyzes the translocation of protons across the membranes. Required for assembly and activity of the V-ATPase.</text>
</comment>
<dbReference type="Proteomes" id="UP000095280">
    <property type="component" value="Unplaced"/>
</dbReference>
<keyword evidence="10" id="KW-1185">Reference proteome</keyword>
<dbReference type="GO" id="GO:0046961">
    <property type="term" value="F:proton-transporting ATPase activity, rotational mechanism"/>
    <property type="evidence" value="ECO:0007669"/>
    <property type="project" value="InterPro"/>
</dbReference>
<keyword evidence="3 8" id="KW-0813">Transport</keyword>
<evidence type="ECO:0000256" key="5">
    <source>
        <dbReference type="ARBA" id="ARBA00022989"/>
    </source>
</evidence>
<feature type="compositionally biased region" description="Low complexity" evidence="9">
    <location>
        <begin position="336"/>
        <end position="348"/>
    </location>
</feature>
<evidence type="ECO:0000256" key="6">
    <source>
        <dbReference type="ARBA" id="ARBA00023065"/>
    </source>
</evidence>
<feature type="compositionally biased region" description="Polar residues" evidence="9">
    <location>
        <begin position="489"/>
        <end position="500"/>
    </location>
</feature>
<feature type="compositionally biased region" description="Gly residues" evidence="9">
    <location>
        <begin position="195"/>
        <end position="205"/>
    </location>
</feature>
<evidence type="ECO:0000256" key="8">
    <source>
        <dbReference type="RuleBase" id="RU361189"/>
    </source>
</evidence>
<dbReference type="InterPro" id="IPR002490">
    <property type="entry name" value="V-ATPase_116kDa_su"/>
</dbReference>
<dbReference type="WBParaSite" id="maker-unitig_37773-snap-gene-0.2-mRNA-1">
    <property type="protein sequence ID" value="maker-unitig_37773-snap-gene-0.2-mRNA-1"/>
    <property type="gene ID" value="maker-unitig_37773-snap-gene-0.2"/>
</dbReference>
<dbReference type="Pfam" id="PF01496">
    <property type="entry name" value="V_ATPase_I"/>
    <property type="match status" value="1"/>
</dbReference>
<evidence type="ECO:0000313" key="11">
    <source>
        <dbReference type="WBParaSite" id="maker-unitig_37773-snap-gene-0.2-mRNA-1"/>
    </source>
</evidence>
<reference evidence="11" key="1">
    <citation type="submission" date="2016-11" db="UniProtKB">
        <authorList>
            <consortium name="WormBaseParasite"/>
        </authorList>
    </citation>
    <scope>IDENTIFICATION</scope>
</reference>
<keyword evidence="6 8" id="KW-0406">Ion transport</keyword>
<evidence type="ECO:0000256" key="1">
    <source>
        <dbReference type="ARBA" id="ARBA00004141"/>
    </source>
</evidence>
<keyword evidence="8" id="KW-0375">Hydrogen ion transport</keyword>